<evidence type="ECO:0008006" key="4">
    <source>
        <dbReference type="Google" id="ProtNLM"/>
    </source>
</evidence>
<sequence>MSKSFKTSSRTRILLPLFILPGIGLIILLGIDLTLTANIVAGMAFVIAGLLLALWLVFQLTVRIEMDDQSIIRSWMFGSTTVPIRHINILNWGGSKGQRILTIRFEKHWIQLSSLTFSRTQLQEIQDDILAFRGLEGQPLWPPMAPYVDIDKMLEQIGNLSMPSH</sequence>
<feature type="transmembrane region" description="Helical" evidence="1">
    <location>
        <begin position="37"/>
        <end position="58"/>
    </location>
</feature>
<keyword evidence="1" id="KW-0472">Membrane</keyword>
<proteinExistence type="predicted"/>
<dbReference type="KEGG" id="rgl:CS053_11865"/>
<evidence type="ECO:0000313" key="2">
    <source>
        <dbReference type="EMBL" id="QEE25111.1"/>
    </source>
</evidence>
<evidence type="ECO:0000256" key="1">
    <source>
        <dbReference type="SAM" id="Phobius"/>
    </source>
</evidence>
<reference evidence="2 3" key="1">
    <citation type="submission" date="2019-08" db="EMBL/GenBank/DDBJ databases">
        <title>Complete genome sequence of Rhodanobacter glycinis strain T01E-68 isolated from tomato root.</title>
        <authorList>
            <person name="Weon H.-Y."/>
            <person name="Lee S.A."/>
        </authorList>
    </citation>
    <scope>NUCLEOTIDE SEQUENCE [LARGE SCALE GENOMIC DNA]</scope>
    <source>
        <strain evidence="2 3">T01E-68</strain>
    </source>
</reference>
<keyword evidence="1" id="KW-1133">Transmembrane helix</keyword>
<protein>
    <recommendedName>
        <fullName evidence="4">PH domain-containing protein</fullName>
    </recommendedName>
</protein>
<gene>
    <name evidence="2" type="ORF">CS053_11865</name>
</gene>
<dbReference type="RefSeq" id="WP_147627573.1">
    <property type="nucleotide sequence ID" value="NZ_CP042807.1"/>
</dbReference>
<feature type="transmembrane region" description="Helical" evidence="1">
    <location>
        <begin position="12"/>
        <end position="31"/>
    </location>
</feature>
<organism evidence="2 3">
    <name type="scientific">Rhodanobacter glycinis</name>
    <dbReference type="NCBI Taxonomy" id="582702"/>
    <lineage>
        <taxon>Bacteria</taxon>
        <taxon>Pseudomonadati</taxon>
        <taxon>Pseudomonadota</taxon>
        <taxon>Gammaproteobacteria</taxon>
        <taxon>Lysobacterales</taxon>
        <taxon>Rhodanobacteraceae</taxon>
        <taxon>Rhodanobacter</taxon>
    </lineage>
</organism>
<evidence type="ECO:0000313" key="3">
    <source>
        <dbReference type="Proteomes" id="UP000321807"/>
    </source>
</evidence>
<accession>A0A5B9E366</accession>
<dbReference type="Proteomes" id="UP000321807">
    <property type="component" value="Chromosome"/>
</dbReference>
<keyword evidence="1" id="KW-0812">Transmembrane</keyword>
<dbReference type="AlphaFoldDB" id="A0A5B9E366"/>
<name>A0A5B9E366_9GAMM</name>
<dbReference type="EMBL" id="CP042807">
    <property type="protein sequence ID" value="QEE25111.1"/>
    <property type="molecule type" value="Genomic_DNA"/>
</dbReference>